<evidence type="ECO:0000313" key="2">
    <source>
        <dbReference type="Proteomes" id="UP000288805"/>
    </source>
</evidence>
<reference evidence="1 2" key="1">
    <citation type="journal article" date="2018" name="PLoS Genet.">
        <title>Population sequencing reveals clonal diversity and ancestral inbreeding in the grapevine cultivar Chardonnay.</title>
        <authorList>
            <person name="Roach M.J."/>
            <person name="Johnson D.L."/>
            <person name="Bohlmann J."/>
            <person name="van Vuuren H.J."/>
            <person name="Jones S.J."/>
            <person name="Pretorius I.S."/>
            <person name="Schmidt S.A."/>
            <person name="Borneman A.R."/>
        </authorList>
    </citation>
    <scope>NUCLEOTIDE SEQUENCE [LARGE SCALE GENOMIC DNA]</scope>
    <source>
        <strain evidence="2">cv. Chardonnay</strain>
        <tissue evidence="1">Leaf</tissue>
    </source>
</reference>
<dbReference type="Proteomes" id="UP000288805">
    <property type="component" value="Unassembled WGS sequence"/>
</dbReference>
<name>A0A438IM56_VITVI</name>
<evidence type="ECO:0000313" key="1">
    <source>
        <dbReference type="EMBL" id="RVW97773.1"/>
    </source>
</evidence>
<comment type="caution">
    <text evidence="1">The sequence shown here is derived from an EMBL/GenBank/DDBJ whole genome shotgun (WGS) entry which is preliminary data.</text>
</comment>
<proteinExistence type="predicted"/>
<gene>
    <name evidence="1" type="ORF">CK203_021231</name>
</gene>
<protein>
    <submittedName>
        <fullName evidence="1">Uncharacterized protein</fullName>
    </submittedName>
</protein>
<dbReference type="AlphaFoldDB" id="A0A438IM56"/>
<sequence>MDGDSWSARLSSATKRYQSALQSRSGELDKFGCCVFFFGEEMEENERNLFFGEARQGMEEGEKLKFGNLQFLFEPKTEKYLFFDDLEMKEKKWSCFVVSCLVDEKMEENMGNCRLRSCILVV</sequence>
<accession>A0A438IM56</accession>
<dbReference type="EMBL" id="QGNW01000097">
    <property type="protein sequence ID" value="RVW97773.1"/>
    <property type="molecule type" value="Genomic_DNA"/>
</dbReference>
<organism evidence="1 2">
    <name type="scientific">Vitis vinifera</name>
    <name type="common">Grape</name>
    <dbReference type="NCBI Taxonomy" id="29760"/>
    <lineage>
        <taxon>Eukaryota</taxon>
        <taxon>Viridiplantae</taxon>
        <taxon>Streptophyta</taxon>
        <taxon>Embryophyta</taxon>
        <taxon>Tracheophyta</taxon>
        <taxon>Spermatophyta</taxon>
        <taxon>Magnoliopsida</taxon>
        <taxon>eudicotyledons</taxon>
        <taxon>Gunneridae</taxon>
        <taxon>Pentapetalae</taxon>
        <taxon>rosids</taxon>
        <taxon>Vitales</taxon>
        <taxon>Vitaceae</taxon>
        <taxon>Viteae</taxon>
        <taxon>Vitis</taxon>
    </lineage>
</organism>